<feature type="transmembrane region" description="Helical" evidence="4">
    <location>
        <begin position="6"/>
        <end position="27"/>
    </location>
</feature>
<dbReference type="InterPro" id="IPR018060">
    <property type="entry name" value="HTH_AraC"/>
</dbReference>
<keyword evidence="4" id="KW-0472">Membrane</keyword>
<dbReference type="Proteomes" id="UP000294752">
    <property type="component" value="Unassembled WGS sequence"/>
</dbReference>
<evidence type="ECO:0000313" key="7">
    <source>
        <dbReference type="Proteomes" id="UP000294752"/>
    </source>
</evidence>
<dbReference type="PROSITE" id="PS00041">
    <property type="entry name" value="HTH_ARAC_FAMILY_1"/>
    <property type="match status" value="1"/>
</dbReference>
<dbReference type="SUPFAM" id="SSF46689">
    <property type="entry name" value="Homeodomain-like"/>
    <property type="match status" value="1"/>
</dbReference>
<comment type="caution">
    <text evidence="6">The sequence shown here is derived from an EMBL/GenBank/DDBJ whole genome shotgun (WGS) entry which is preliminary data.</text>
</comment>
<keyword evidence="2" id="KW-0238">DNA-binding</keyword>
<name>A0A4R7D2E3_9SPHI</name>
<evidence type="ECO:0000313" key="6">
    <source>
        <dbReference type="EMBL" id="TDS12976.1"/>
    </source>
</evidence>
<gene>
    <name evidence="6" type="ORF">B0I21_105107</name>
</gene>
<keyword evidence="3" id="KW-0804">Transcription</keyword>
<dbReference type="PANTHER" id="PTHR43280">
    <property type="entry name" value="ARAC-FAMILY TRANSCRIPTIONAL REGULATOR"/>
    <property type="match status" value="1"/>
</dbReference>
<keyword evidence="4" id="KW-0812">Transmembrane</keyword>
<feature type="transmembrane region" description="Helical" evidence="4">
    <location>
        <begin position="39"/>
        <end position="56"/>
    </location>
</feature>
<feature type="domain" description="HTH araC/xylS-type" evidence="5">
    <location>
        <begin position="258"/>
        <end position="366"/>
    </location>
</feature>
<dbReference type="PANTHER" id="PTHR43280:SF29">
    <property type="entry name" value="ARAC-FAMILY TRANSCRIPTIONAL REGULATOR"/>
    <property type="match status" value="1"/>
</dbReference>
<feature type="transmembrane region" description="Helical" evidence="4">
    <location>
        <begin position="205"/>
        <end position="222"/>
    </location>
</feature>
<evidence type="ECO:0000256" key="1">
    <source>
        <dbReference type="ARBA" id="ARBA00023015"/>
    </source>
</evidence>
<dbReference type="OrthoDB" id="6283866at2"/>
<sequence length="371" mass="42719">MSDTQLITVFHAFSAGGLWVLGTMLCAGVNTGNTSANRCLGIFFYILGGTFTQLFFEGFETVGSFTIHLLELPRWAMLPCFYFAVRRYTSPSARNKYELLHFIPFLFFLAFSLTQIIPHLLNKNDTSLALPTWLGFIARYLFFAQMVYYWIFCFKLFYQHQKNIKELASFTEKIDLSWIKYLLISVLILISIRIASSYVAQISRYSPILYFIGVIYLAYATLTQKSIYTTEKKEYAGEKDQVPAGKIVHERLTFDQVEELKRVVQQRTVDEKLYLDPGLTLVMLSAKIGIRVHELSYVLNNGLKKNFYQFINELRAEEAKVLLLSAETKHLDMTGVAIRAGFNSKTTFYTTFKKATNLTPKEYIKAKSNRI</sequence>
<feature type="transmembrane region" description="Helical" evidence="4">
    <location>
        <begin position="97"/>
        <end position="117"/>
    </location>
</feature>
<dbReference type="GO" id="GO:0003700">
    <property type="term" value="F:DNA-binding transcription factor activity"/>
    <property type="evidence" value="ECO:0007669"/>
    <property type="project" value="InterPro"/>
</dbReference>
<feature type="transmembrane region" description="Helical" evidence="4">
    <location>
        <begin position="62"/>
        <end position="85"/>
    </location>
</feature>
<keyword evidence="4" id="KW-1133">Transmembrane helix</keyword>
<dbReference type="RefSeq" id="WP_133640489.1">
    <property type="nucleotide sequence ID" value="NZ_SNZV01000005.1"/>
</dbReference>
<proteinExistence type="predicted"/>
<protein>
    <submittedName>
        <fullName evidence="6">AraC family transcriptional regulator</fullName>
    </submittedName>
</protein>
<dbReference type="Gene3D" id="1.10.10.60">
    <property type="entry name" value="Homeodomain-like"/>
    <property type="match status" value="1"/>
</dbReference>
<dbReference type="InterPro" id="IPR018062">
    <property type="entry name" value="HTH_AraC-typ_CS"/>
</dbReference>
<reference evidence="6 7" key="1">
    <citation type="submission" date="2019-03" db="EMBL/GenBank/DDBJ databases">
        <title>Genomic Encyclopedia of Type Strains, Phase III (KMG-III): the genomes of soil and plant-associated and newly described type strains.</title>
        <authorList>
            <person name="Whitman W."/>
        </authorList>
    </citation>
    <scope>NUCLEOTIDE SEQUENCE [LARGE SCALE GENOMIC DNA]</scope>
    <source>
        <strain evidence="6 7">CGMCC 1.12801</strain>
    </source>
</reference>
<dbReference type="PROSITE" id="PS01124">
    <property type="entry name" value="HTH_ARAC_FAMILY_2"/>
    <property type="match status" value="1"/>
</dbReference>
<evidence type="ECO:0000256" key="3">
    <source>
        <dbReference type="ARBA" id="ARBA00023163"/>
    </source>
</evidence>
<feature type="transmembrane region" description="Helical" evidence="4">
    <location>
        <begin position="178"/>
        <end position="199"/>
    </location>
</feature>
<dbReference type="EMBL" id="SNZV01000005">
    <property type="protein sequence ID" value="TDS12976.1"/>
    <property type="molecule type" value="Genomic_DNA"/>
</dbReference>
<evidence type="ECO:0000256" key="4">
    <source>
        <dbReference type="SAM" id="Phobius"/>
    </source>
</evidence>
<evidence type="ECO:0000256" key="2">
    <source>
        <dbReference type="ARBA" id="ARBA00023125"/>
    </source>
</evidence>
<keyword evidence="1" id="KW-0805">Transcription regulation</keyword>
<feature type="transmembrane region" description="Helical" evidence="4">
    <location>
        <begin position="137"/>
        <end position="158"/>
    </location>
</feature>
<dbReference type="InterPro" id="IPR009057">
    <property type="entry name" value="Homeodomain-like_sf"/>
</dbReference>
<dbReference type="Pfam" id="PF12833">
    <property type="entry name" value="HTH_18"/>
    <property type="match status" value="1"/>
</dbReference>
<accession>A0A4R7D2E3</accession>
<dbReference type="SMART" id="SM00342">
    <property type="entry name" value="HTH_ARAC"/>
    <property type="match status" value="1"/>
</dbReference>
<keyword evidence="7" id="KW-1185">Reference proteome</keyword>
<dbReference type="AlphaFoldDB" id="A0A4R7D2E3"/>
<dbReference type="GO" id="GO:0043565">
    <property type="term" value="F:sequence-specific DNA binding"/>
    <property type="evidence" value="ECO:0007669"/>
    <property type="project" value="InterPro"/>
</dbReference>
<organism evidence="6 7">
    <name type="scientific">Sphingobacterium paludis</name>
    <dbReference type="NCBI Taxonomy" id="1476465"/>
    <lineage>
        <taxon>Bacteria</taxon>
        <taxon>Pseudomonadati</taxon>
        <taxon>Bacteroidota</taxon>
        <taxon>Sphingobacteriia</taxon>
        <taxon>Sphingobacteriales</taxon>
        <taxon>Sphingobacteriaceae</taxon>
        <taxon>Sphingobacterium</taxon>
    </lineage>
</organism>
<evidence type="ECO:0000259" key="5">
    <source>
        <dbReference type="PROSITE" id="PS01124"/>
    </source>
</evidence>